<sequence>MSSPRQASRSQGWNHNLHYRELILEQVNPAMRTALDVGCGEGELAEALSVRGLSVTGLDVNGDVLAVAQKRGCDVTWVQGDVLGGSLEGEQFDLVTAVASIHHLPDFGDALAHLTELVTPGGKLVVLGLGKSSTPMDWAYDAIGAVQHRWYSRYCGYVEGSAPKCFDVPTTYRWIRREAAAVLSGCAFRRLPLFRYLLVWSKS</sequence>
<dbReference type="Gene3D" id="3.40.50.150">
    <property type="entry name" value="Vaccinia Virus protein VP39"/>
    <property type="match status" value="1"/>
</dbReference>
<dbReference type="PANTHER" id="PTHR43464:SF19">
    <property type="entry name" value="UBIQUINONE BIOSYNTHESIS O-METHYLTRANSFERASE, MITOCHONDRIAL"/>
    <property type="match status" value="1"/>
</dbReference>
<dbReference type="Pfam" id="PF08241">
    <property type="entry name" value="Methyltransf_11"/>
    <property type="match status" value="1"/>
</dbReference>
<dbReference type="OrthoDB" id="65624at2"/>
<dbReference type="AlphaFoldDB" id="A0A542ZBU1"/>
<reference evidence="5 6" key="1">
    <citation type="submission" date="2019-06" db="EMBL/GenBank/DDBJ databases">
        <title>Sequencing the genomes of 1000 actinobacteria strains.</title>
        <authorList>
            <person name="Klenk H.-P."/>
        </authorList>
    </citation>
    <scope>NUCLEOTIDE SEQUENCE [LARGE SCALE GENOMIC DNA]</scope>
    <source>
        <strain evidence="5 6">DSM 8251</strain>
    </source>
</reference>
<dbReference type="CDD" id="cd02440">
    <property type="entry name" value="AdoMet_MTases"/>
    <property type="match status" value="1"/>
</dbReference>
<keyword evidence="1 5" id="KW-0489">Methyltransferase</keyword>
<evidence type="ECO:0000259" key="4">
    <source>
        <dbReference type="Pfam" id="PF08241"/>
    </source>
</evidence>
<dbReference type="EMBL" id="VFOR01000002">
    <property type="protein sequence ID" value="TQL57815.1"/>
    <property type="molecule type" value="Genomic_DNA"/>
</dbReference>
<dbReference type="InterPro" id="IPR029063">
    <property type="entry name" value="SAM-dependent_MTases_sf"/>
</dbReference>
<evidence type="ECO:0000313" key="6">
    <source>
        <dbReference type="Proteomes" id="UP000316196"/>
    </source>
</evidence>
<proteinExistence type="predicted"/>
<dbReference type="SUPFAM" id="SSF53335">
    <property type="entry name" value="S-adenosyl-L-methionine-dependent methyltransferases"/>
    <property type="match status" value="1"/>
</dbReference>
<evidence type="ECO:0000256" key="2">
    <source>
        <dbReference type="ARBA" id="ARBA00022679"/>
    </source>
</evidence>
<name>A0A542ZBU1_9ACTN</name>
<keyword evidence="6" id="KW-1185">Reference proteome</keyword>
<dbReference type="GO" id="GO:0008757">
    <property type="term" value="F:S-adenosylmethionine-dependent methyltransferase activity"/>
    <property type="evidence" value="ECO:0007669"/>
    <property type="project" value="InterPro"/>
</dbReference>
<evidence type="ECO:0000256" key="3">
    <source>
        <dbReference type="ARBA" id="ARBA00022691"/>
    </source>
</evidence>
<dbReference type="GO" id="GO:0032259">
    <property type="term" value="P:methylation"/>
    <property type="evidence" value="ECO:0007669"/>
    <property type="project" value="UniProtKB-KW"/>
</dbReference>
<accession>A0A542ZBU1</accession>
<feature type="domain" description="Methyltransferase type 11" evidence="4">
    <location>
        <begin position="35"/>
        <end position="126"/>
    </location>
</feature>
<dbReference type="RefSeq" id="WP_142093643.1">
    <property type="nucleotide sequence ID" value="NZ_BAAAMD010000004.1"/>
</dbReference>
<dbReference type="Proteomes" id="UP000316196">
    <property type="component" value="Unassembled WGS sequence"/>
</dbReference>
<keyword evidence="3" id="KW-0949">S-adenosyl-L-methionine</keyword>
<dbReference type="PANTHER" id="PTHR43464">
    <property type="entry name" value="METHYLTRANSFERASE"/>
    <property type="match status" value="1"/>
</dbReference>
<evidence type="ECO:0000313" key="5">
    <source>
        <dbReference type="EMBL" id="TQL57815.1"/>
    </source>
</evidence>
<protein>
    <submittedName>
        <fullName evidence="5">Methyltransferase family protein</fullName>
    </submittedName>
</protein>
<dbReference type="InterPro" id="IPR013216">
    <property type="entry name" value="Methyltransf_11"/>
</dbReference>
<gene>
    <name evidence="5" type="ORF">FB460_1657</name>
</gene>
<organism evidence="5 6">
    <name type="scientific">Propioniferax innocua</name>
    <dbReference type="NCBI Taxonomy" id="1753"/>
    <lineage>
        <taxon>Bacteria</taxon>
        <taxon>Bacillati</taxon>
        <taxon>Actinomycetota</taxon>
        <taxon>Actinomycetes</taxon>
        <taxon>Propionibacteriales</taxon>
        <taxon>Propionibacteriaceae</taxon>
        <taxon>Propioniferax</taxon>
    </lineage>
</organism>
<evidence type="ECO:0000256" key="1">
    <source>
        <dbReference type="ARBA" id="ARBA00022603"/>
    </source>
</evidence>
<keyword evidence="2 5" id="KW-0808">Transferase</keyword>
<comment type="caution">
    <text evidence="5">The sequence shown here is derived from an EMBL/GenBank/DDBJ whole genome shotgun (WGS) entry which is preliminary data.</text>
</comment>